<feature type="compositionally biased region" description="Basic residues" evidence="1">
    <location>
        <begin position="1"/>
        <end position="10"/>
    </location>
</feature>
<feature type="region of interest" description="Disordered" evidence="1">
    <location>
        <begin position="1"/>
        <end position="38"/>
    </location>
</feature>
<evidence type="ECO:0000256" key="1">
    <source>
        <dbReference type="SAM" id="MobiDB-lite"/>
    </source>
</evidence>
<proteinExistence type="predicted"/>
<dbReference type="Proteomes" id="UP000014803">
    <property type="component" value="Chromosome"/>
</dbReference>
<protein>
    <submittedName>
        <fullName evidence="2">Uncharacterized protein</fullName>
    </submittedName>
</protein>
<dbReference type="AlphaFoldDB" id="S4XJ55"/>
<dbReference type="KEGG" id="scu:SCE1572_00945"/>
<organism evidence="2 3">
    <name type="scientific">Sorangium cellulosum So0157-2</name>
    <dbReference type="NCBI Taxonomy" id="1254432"/>
    <lineage>
        <taxon>Bacteria</taxon>
        <taxon>Pseudomonadati</taxon>
        <taxon>Myxococcota</taxon>
        <taxon>Polyangia</taxon>
        <taxon>Polyangiales</taxon>
        <taxon>Polyangiaceae</taxon>
        <taxon>Sorangium</taxon>
    </lineage>
</organism>
<dbReference type="PATRIC" id="fig|1254432.3.peg.202"/>
<sequence>MRPWAPRRRGGPAEDSSEAERDTPGAARDHGRGALAGRSGEAAALVGAGAVEDEAAREAAALGGGRVECARPPRMR</sequence>
<evidence type="ECO:0000313" key="2">
    <source>
        <dbReference type="EMBL" id="AGP33192.1"/>
    </source>
</evidence>
<reference evidence="2 3" key="1">
    <citation type="journal article" date="2013" name="Sci. Rep.">
        <title>Extraordinary expansion of a Sorangium cellulosum genome from an alkaline milieu.</title>
        <authorList>
            <person name="Han K."/>
            <person name="Li Z.F."/>
            <person name="Peng R."/>
            <person name="Zhu L.P."/>
            <person name="Zhou T."/>
            <person name="Wang L.G."/>
            <person name="Li S.G."/>
            <person name="Zhang X.B."/>
            <person name="Hu W."/>
            <person name="Wu Z.H."/>
            <person name="Qin N."/>
            <person name="Li Y.Z."/>
        </authorList>
    </citation>
    <scope>NUCLEOTIDE SEQUENCE [LARGE SCALE GENOMIC DNA]</scope>
    <source>
        <strain evidence="2 3">So0157-2</strain>
    </source>
</reference>
<dbReference type="HOGENOM" id="CLU_2652568_0_0_7"/>
<feature type="compositionally biased region" description="Basic and acidic residues" evidence="1">
    <location>
        <begin position="18"/>
        <end position="32"/>
    </location>
</feature>
<gene>
    <name evidence="2" type="ORF">SCE1572_00945</name>
</gene>
<dbReference type="STRING" id="1254432.SCE1572_00945"/>
<name>S4XJ55_SORCE</name>
<accession>S4XJ55</accession>
<dbReference type="EMBL" id="CP003969">
    <property type="protein sequence ID" value="AGP33192.1"/>
    <property type="molecule type" value="Genomic_DNA"/>
</dbReference>
<evidence type="ECO:0000313" key="3">
    <source>
        <dbReference type="Proteomes" id="UP000014803"/>
    </source>
</evidence>